<dbReference type="InterPro" id="IPR050312">
    <property type="entry name" value="IolE/XylAMocC-like"/>
</dbReference>
<reference evidence="2" key="1">
    <citation type="journal article" date="2021" name="PeerJ">
        <title>Extensive microbial diversity within the chicken gut microbiome revealed by metagenomics and culture.</title>
        <authorList>
            <person name="Gilroy R."/>
            <person name="Ravi A."/>
            <person name="Getino M."/>
            <person name="Pursley I."/>
            <person name="Horton D.L."/>
            <person name="Alikhan N.F."/>
            <person name="Baker D."/>
            <person name="Gharbi K."/>
            <person name="Hall N."/>
            <person name="Watson M."/>
            <person name="Adriaenssens E.M."/>
            <person name="Foster-Nyarko E."/>
            <person name="Jarju S."/>
            <person name="Secka A."/>
            <person name="Antonio M."/>
            <person name="Oren A."/>
            <person name="Chaudhuri R.R."/>
            <person name="La Ragione R."/>
            <person name="Hildebrand F."/>
            <person name="Pallen M.J."/>
        </authorList>
    </citation>
    <scope>NUCLEOTIDE SEQUENCE</scope>
    <source>
        <strain evidence="2">ChiW7-2402</strain>
    </source>
</reference>
<dbReference type="SUPFAM" id="SSF51658">
    <property type="entry name" value="Xylose isomerase-like"/>
    <property type="match status" value="1"/>
</dbReference>
<dbReference type="GO" id="GO:0016853">
    <property type="term" value="F:isomerase activity"/>
    <property type="evidence" value="ECO:0007669"/>
    <property type="project" value="UniProtKB-KW"/>
</dbReference>
<evidence type="ECO:0000313" key="3">
    <source>
        <dbReference type="Proteomes" id="UP000824102"/>
    </source>
</evidence>
<name>A0A9D2K1E7_9FIRM</name>
<dbReference type="InterPro" id="IPR036237">
    <property type="entry name" value="Xyl_isomerase-like_sf"/>
</dbReference>
<dbReference type="EMBL" id="DXBB01000128">
    <property type="protein sequence ID" value="HIZ73569.1"/>
    <property type="molecule type" value="Genomic_DNA"/>
</dbReference>
<dbReference type="PANTHER" id="PTHR12110">
    <property type="entry name" value="HYDROXYPYRUVATE ISOMERASE"/>
    <property type="match status" value="1"/>
</dbReference>
<dbReference type="Pfam" id="PF01261">
    <property type="entry name" value="AP_endonuc_2"/>
    <property type="match status" value="1"/>
</dbReference>
<accession>A0A9D2K1E7</accession>
<dbReference type="Proteomes" id="UP000824102">
    <property type="component" value="Unassembled WGS sequence"/>
</dbReference>
<gene>
    <name evidence="2" type="ORF">H9964_08315</name>
</gene>
<evidence type="ECO:0000259" key="1">
    <source>
        <dbReference type="Pfam" id="PF01261"/>
    </source>
</evidence>
<comment type="caution">
    <text evidence="2">The sequence shown here is derived from an EMBL/GenBank/DDBJ whole genome shotgun (WGS) entry which is preliminary data.</text>
</comment>
<keyword evidence="2" id="KW-0413">Isomerase</keyword>
<dbReference type="AlphaFoldDB" id="A0A9D2K1E7"/>
<proteinExistence type="predicted"/>
<organism evidence="2 3">
    <name type="scientific">Candidatus Gallimonas intestinavium</name>
    <dbReference type="NCBI Taxonomy" id="2838603"/>
    <lineage>
        <taxon>Bacteria</taxon>
        <taxon>Bacillati</taxon>
        <taxon>Bacillota</taxon>
        <taxon>Clostridia</taxon>
        <taxon>Candidatus Gallimonas</taxon>
    </lineage>
</organism>
<sequence>MDRCIISIVRGGPSPEEQLPVLKSAGWDGVFFTWTGMQDDRSLAAAIGREGLALQSVHAPYDRADVLWESDEEGEAEVLRQIACIRDAASWGCGLVVMHAVVGMERISPKESERERAFRLFERIFEAAREADVLVALENTEGEQYLDALLTHFRGHPAVRFCIDTGHEMCYDHGHVLIGKYSDLLYCTHLNDNLGMSGSTITWLDDLHLLPFDGAADWEGIVSRLHAAHYRGDLTFEVKLEGREGRHEHDAYRALSFFGYASLARERAERLRKMFFAIQP</sequence>
<dbReference type="Gene3D" id="3.20.20.150">
    <property type="entry name" value="Divalent-metal-dependent TIM barrel enzymes"/>
    <property type="match status" value="1"/>
</dbReference>
<feature type="domain" description="Xylose isomerase-like TIM barrel" evidence="1">
    <location>
        <begin position="22"/>
        <end position="249"/>
    </location>
</feature>
<dbReference type="InterPro" id="IPR013022">
    <property type="entry name" value="Xyl_isomerase-like_TIM-brl"/>
</dbReference>
<evidence type="ECO:0000313" key="2">
    <source>
        <dbReference type="EMBL" id="HIZ73569.1"/>
    </source>
</evidence>
<protein>
    <submittedName>
        <fullName evidence="2">Sugar phosphate isomerase/epimerase</fullName>
    </submittedName>
</protein>
<reference evidence="2" key="2">
    <citation type="submission" date="2021-04" db="EMBL/GenBank/DDBJ databases">
        <authorList>
            <person name="Gilroy R."/>
        </authorList>
    </citation>
    <scope>NUCLEOTIDE SEQUENCE</scope>
    <source>
        <strain evidence="2">ChiW7-2402</strain>
    </source>
</reference>